<feature type="domain" description="N-acetyltransferase" evidence="1">
    <location>
        <begin position="22"/>
        <end position="182"/>
    </location>
</feature>
<dbReference type="InterPro" id="IPR051531">
    <property type="entry name" value="N-acetyltransferase"/>
</dbReference>
<dbReference type="InterPro" id="IPR000182">
    <property type="entry name" value="GNAT_dom"/>
</dbReference>
<accession>A0A3A1WMH0</accession>
<dbReference type="PANTHER" id="PTHR43792">
    <property type="entry name" value="GNAT FAMILY, PUTATIVE (AFU_ORTHOLOGUE AFUA_3G00765)-RELATED-RELATED"/>
    <property type="match status" value="1"/>
</dbReference>
<evidence type="ECO:0000313" key="3">
    <source>
        <dbReference type="Proteomes" id="UP000265750"/>
    </source>
</evidence>
<keyword evidence="3" id="KW-1185">Reference proteome</keyword>
<protein>
    <submittedName>
        <fullName evidence="2">N-acetyltransferase</fullName>
    </submittedName>
</protein>
<evidence type="ECO:0000259" key="1">
    <source>
        <dbReference type="PROSITE" id="PS51186"/>
    </source>
</evidence>
<dbReference type="Proteomes" id="UP000265750">
    <property type="component" value="Unassembled WGS sequence"/>
</dbReference>
<name>A0A3A1WMH0_9HYPH</name>
<proteinExistence type="predicted"/>
<dbReference type="InterPro" id="IPR016181">
    <property type="entry name" value="Acyl_CoA_acyltransferase"/>
</dbReference>
<sequence>MTCDDSCLEADDDDCRLTTRRLVLRDARLADAPAVARLANDLEIAQMTSRIPHPYGMDDASAFLGRTEEELIVAITARGDETFLGLCSLAATATPGTAELGYWIGRPYWGQGFATEAAQAMVDYGFAALELAAIEIRCRVINTASRRVIQKCGFGYVGTGMSTSLAAGRVASETYRMDRRTWQSLKSWCTPR</sequence>
<reference evidence="3" key="1">
    <citation type="submission" date="2018-09" db="EMBL/GenBank/DDBJ databases">
        <authorList>
            <person name="Tuo L."/>
        </authorList>
    </citation>
    <scope>NUCLEOTIDE SEQUENCE [LARGE SCALE GENOMIC DNA]</scope>
    <source>
        <strain evidence="3">M2BS4Y-1</strain>
    </source>
</reference>
<dbReference type="EMBL" id="QYRN01000005">
    <property type="protein sequence ID" value="RIY01051.1"/>
    <property type="molecule type" value="Genomic_DNA"/>
</dbReference>
<comment type="caution">
    <text evidence="2">The sequence shown here is derived from an EMBL/GenBank/DDBJ whole genome shotgun (WGS) entry which is preliminary data.</text>
</comment>
<dbReference type="Gene3D" id="3.40.630.30">
    <property type="match status" value="1"/>
</dbReference>
<dbReference type="Pfam" id="PF13302">
    <property type="entry name" value="Acetyltransf_3"/>
    <property type="match status" value="1"/>
</dbReference>
<dbReference type="OrthoDB" id="9804153at2"/>
<dbReference type="PROSITE" id="PS51186">
    <property type="entry name" value="GNAT"/>
    <property type="match status" value="1"/>
</dbReference>
<gene>
    <name evidence="2" type="ORF">D3218_11725</name>
</gene>
<dbReference type="RefSeq" id="WP_119540253.1">
    <property type="nucleotide sequence ID" value="NZ_QYRN01000005.1"/>
</dbReference>
<dbReference type="SUPFAM" id="SSF55729">
    <property type="entry name" value="Acyl-CoA N-acyltransferases (Nat)"/>
    <property type="match status" value="1"/>
</dbReference>
<dbReference type="GO" id="GO:0016747">
    <property type="term" value="F:acyltransferase activity, transferring groups other than amino-acyl groups"/>
    <property type="evidence" value="ECO:0007669"/>
    <property type="project" value="InterPro"/>
</dbReference>
<dbReference type="AlphaFoldDB" id="A0A3A1WMH0"/>
<organism evidence="2 3">
    <name type="scientific">Aureimonas flava</name>
    <dbReference type="NCBI Taxonomy" id="2320271"/>
    <lineage>
        <taxon>Bacteria</taxon>
        <taxon>Pseudomonadati</taxon>
        <taxon>Pseudomonadota</taxon>
        <taxon>Alphaproteobacteria</taxon>
        <taxon>Hyphomicrobiales</taxon>
        <taxon>Aurantimonadaceae</taxon>
        <taxon>Aureimonas</taxon>
    </lineage>
</organism>
<keyword evidence="2" id="KW-0808">Transferase</keyword>
<evidence type="ECO:0000313" key="2">
    <source>
        <dbReference type="EMBL" id="RIY01051.1"/>
    </source>
</evidence>